<organism evidence="1 2">
    <name type="scientific">Acaulospora colombiana</name>
    <dbReference type="NCBI Taxonomy" id="27376"/>
    <lineage>
        <taxon>Eukaryota</taxon>
        <taxon>Fungi</taxon>
        <taxon>Fungi incertae sedis</taxon>
        <taxon>Mucoromycota</taxon>
        <taxon>Glomeromycotina</taxon>
        <taxon>Glomeromycetes</taxon>
        <taxon>Diversisporales</taxon>
        <taxon>Acaulosporaceae</taxon>
        <taxon>Acaulospora</taxon>
    </lineage>
</organism>
<dbReference type="Proteomes" id="UP000789525">
    <property type="component" value="Unassembled WGS sequence"/>
</dbReference>
<dbReference type="EMBL" id="CAJVPT010000628">
    <property type="protein sequence ID" value="CAG8447877.1"/>
    <property type="molecule type" value="Genomic_DNA"/>
</dbReference>
<accession>A0ACA9K2M8</accession>
<reference evidence="1" key="1">
    <citation type="submission" date="2021-06" db="EMBL/GenBank/DDBJ databases">
        <authorList>
            <person name="Kallberg Y."/>
            <person name="Tangrot J."/>
            <person name="Rosling A."/>
        </authorList>
    </citation>
    <scope>NUCLEOTIDE SEQUENCE</scope>
    <source>
        <strain evidence="1">CL356</strain>
    </source>
</reference>
<comment type="caution">
    <text evidence="1">The sequence shown here is derived from an EMBL/GenBank/DDBJ whole genome shotgun (WGS) entry which is preliminary data.</text>
</comment>
<gene>
    <name evidence="1" type="ORF">ACOLOM_LOCUS617</name>
</gene>
<keyword evidence="2" id="KW-1185">Reference proteome</keyword>
<proteinExistence type="predicted"/>
<protein>
    <submittedName>
        <fullName evidence="1">9772_t:CDS:1</fullName>
    </submittedName>
</protein>
<name>A0ACA9K2M8_9GLOM</name>
<evidence type="ECO:0000313" key="2">
    <source>
        <dbReference type="Proteomes" id="UP000789525"/>
    </source>
</evidence>
<sequence length="848" mass="94710">MKSLYFIVFAAVLCLNIASTESNFIYVENSTETTLPGSPPHIAQIGTYNDGTILVRILRINATEVNGTYCTEQKLFLRVVHLSGSVTEINVNLQLDPINYCFNTNATQKDPITVYPVGDQFILVCYTIPRNYSDPYSYQEGGDIIDWSGTLKSRIIFGPSYVNFNGYWDPQSSIVQNINANQGFLRSSAVRPSDGNQPQEYDYQQYLVDDYGNVSSLVNGSIPVPPPTSGALTTMATIDGGYAIIYVNSSSYNSSDPSPTIRGGMYATFIPYNQSINNVYLLYQTPLNVTFGGIYCGIVSVGVGQVCTFPATFTNVTTINGTTFTNVSIDYLQVYFLSSGSVINSSLISELPSLSGVQELGWTVDSMIYGGYILEYTSVNGTYIFAYDNNNKFYPLTNLTLPIPTDKFYARSIMKNNNTFLLSQPPPPSYTSWSLFTYPLPDILKDLDHGYGNILINHTFPSLGGTISSTISNLSITFYDPVILSSGNVTIYQYPDTGDNFRQRISATMDEYCQVSQDGLTVTLAIIGSTFNLYNASYVVKMDNNFVRSKKYDEPLLGIPSNNWTIISYVEAKQSVEAAFGTLRLTSDATERFKSLSGSERSEYFSDLLTQLSDALPFVNYGQPDEQIMVSLRINMTINDTERTVPGVVSDLNEMVTNKMVTPISLGNCTNDLDPKYGFVLQYNLWEQDKTLIISLFLFFAFYMGIALLTYFLDEIIKRVGGEERLTKIKDKVMNWIRPISCGLIKTEEREDEKNKGNEEDEGDKEELGKGEDEVKGEEANDDDRKGKIKNTLTVKKGEKPSTETEKGKDQENLKSEENEEVKELKGENSKSNEINLEIVEERIEEIK</sequence>
<evidence type="ECO:0000313" key="1">
    <source>
        <dbReference type="EMBL" id="CAG8447877.1"/>
    </source>
</evidence>